<dbReference type="Proteomes" id="UP000253034">
    <property type="component" value="Unassembled WGS sequence"/>
</dbReference>
<dbReference type="GO" id="GO:0016740">
    <property type="term" value="F:transferase activity"/>
    <property type="evidence" value="ECO:0007669"/>
    <property type="project" value="UniProtKB-KW"/>
</dbReference>
<dbReference type="InterPro" id="IPR007345">
    <property type="entry name" value="Polysacch_pyruvyl_Trfase"/>
</dbReference>
<dbReference type="Pfam" id="PF04230">
    <property type="entry name" value="PS_pyruv_trans"/>
    <property type="match status" value="1"/>
</dbReference>
<organism evidence="2 3">
    <name type="scientific">Anaerobacterium chartisolvens</name>
    <dbReference type="NCBI Taxonomy" id="1297424"/>
    <lineage>
        <taxon>Bacteria</taxon>
        <taxon>Bacillati</taxon>
        <taxon>Bacillota</taxon>
        <taxon>Clostridia</taxon>
        <taxon>Eubacteriales</taxon>
        <taxon>Oscillospiraceae</taxon>
        <taxon>Anaerobacterium</taxon>
    </lineage>
</organism>
<accession>A0A369BCK3</accession>
<dbReference type="OrthoDB" id="1640114at2"/>
<dbReference type="EMBL" id="QPJT01000003">
    <property type="protein sequence ID" value="RCX19270.1"/>
    <property type="molecule type" value="Genomic_DNA"/>
</dbReference>
<sequence>MISQIKRRLRKHKKIFSIVKKIYVFFYKAVNYPKQRAESRAAYEKVSLLEDSHNRRIWYLCVPLHPNIGDQAQAYCIRKWFMAYYPEAEVVELLSDAVNSNSFNLLGEMKKKIKPADLIFFQSGYTSIDTHRDEITHRIIAGKFKDNKIIFFPQTVRYTCELQKQITAGIYNGHAHLMFMARDRVSFETAANAFKNARVLAYPDIVTSLIGKYRFNNSREGILFCMRNDSEQLYEKTQIEGLRKRLSFVGPSDITDTTIKTSYRDLRANIEGILDSILDKFSRYKLVITDRYHGTIFALIANTPVIVIDSTDHKLSSGVDWFKGIYDEYVCFAKSLEEAYDLACVVMKREYEYCLQDYFDRNYYQKLYGLIEEGEL</sequence>
<reference evidence="2 3" key="1">
    <citation type="submission" date="2018-07" db="EMBL/GenBank/DDBJ databases">
        <title>Genomic Encyclopedia of Type Strains, Phase IV (KMG-IV): sequencing the most valuable type-strain genomes for metagenomic binning, comparative biology and taxonomic classification.</title>
        <authorList>
            <person name="Goeker M."/>
        </authorList>
    </citation>
    <scope>NUCLEOTIDE SEQUENCE [LARGE SCALE GENOMIC DNA]</scope>
    <source>
        <strain evidence="2 3">DSM 27016</strain>
    </source>
</reference>
<evidence type="ECO:0000313" key="2">
    <source>
        <dbReference type="EMBL" id="RCX19270.1"/>
    </source>
</evidence>
<evidence type="ECO:0000313" key="3">
    <source>
        <dbReference type="Proteomes" id="UP000253034"/>
    </source>
</evidence>
<evidence type="ECO:0000259" key="1">
    <source>
        <dbReference type="Pfam" id="PF04230"/>
    </source>
</evidence>
<proteinExistence type="predicted"/>
<gene>
    <name evidence="2" type="ORF">DFR58_10314</name>
</gene>
<keyword evidence="2" id="KW-0808">Transferase</keyword>
<protein>
    <submittedName>
        <fullName evidence="2">Exopolysaccharide biosynthesis predicted pyruvyl transferase EpsI</fullName>
    </submittedName>
</protein>
<feature type="domain" description="Polysaccharide pyruvyl transferase" evidence="1">
    <location>
        <begin position="67"/>
        <end position="310"/>
    </location>
</feature>
<keyword evidence="3" id="KW-1185">Reference proteome</keyword>
<dbReference type="AlphaFoldDB" id="A0A369BCK3"/>
<dbReference type="RefSeq" id="WP_114296349.1">
    <property type="nucleotide sequence ID" value="NZ_QPJT01000003.1"/>
</dbReference>
<name>A0A369BCK3_9FIRM</name>
<comment type="caution">
    <text evidence="2">The sequence shown here is derived from an EMBL/GenBank/DDBJ whole genome shotgun (WGS) entry which is preliminary data.</text>
</comment>